<feature type="domain" description="Integrin alpha second immunoglobulin-like" evidence="14">
    <location>
        <begin position="670"/>
        <end position="815"/>
    </location>
</feature>
<dbReference type="PRINTS" id="PR01185">
    <property type="entry name" value="INTEGRINA"/>
</dbReference>
<keyword evidence="7 13" id="KW-1133">Transmembrane helix</keyword>
<keyword evidence="6 13" id="KW-0130">Cell adhesion</keyword>
<evidence type="ECO:0000256" key="6">
    <source>
        <dbReference type="ARBA" id="ARBA00022889"/>
    </source>
</evidence>
<evidence type="ECO:0000256" key="9">
    <source>
        <dbReference type="ARBA" id="ARBA00023136"/>
    </source>
</evidence>
<dbReference type="SMART" id="SM00191">
    <property type="entry name" value="Int_alpha"/>
    <property type="match status" value="5"/>
</dbReference>
<dbReference type="Gene3D" id="2.60.40.1530">
    <property type="entry name" value="ntegrin, alpha v. Chain A, domain 4"/>
    <property type="match status" value="1"/>
</dbReference>
<dbReference type="GO" id="GO:0007155">
    <property type="term" value="P:cell adhesion"/>
    <property type="evidence" value="ECO:0007669"/>
    <property type="project" value="UniProtKB-KW"/>
</dbReference>
<accession>A0ABD3T717</accession>
<evidence type="ECO:0000256" key="13">
    <source>
        <dbReference type="RuleBase" id="RU003762"/>
    </source>
</evidence>
<evidence type="ECO:0000256" key="3">
    <source>
        <dbReference type="ARBA" id="ARBA00022692"/>
    </source>
</evidence>
<organism evidence="15 16">
    <name type="scientific">Sinanodonta woodiana</name>
    <name type="common">Chinese pond mussel</name>
    <name type="synonym">Anodonta woodiana</name>
    <dbReference type="NCBI Taxonomy" id="1069815"/>
    <lineage>
        <taxon>Eukaryota</taxon>
        <taxon>Metazoa</taxon>
        <taxon>Spiralia</taxon>
        <taxon>Lophotrochozoa</taxon>
        <taxon>Mollusca</taxon>
        <taxon>Bivalvia</taxon>
        <taxon>Autobranchia</taxon>
        <taxon>Heteroconchia</taxon>
        <taxon>Palaeoheterodonta</taxon>
        <taxon>Unionida</taxon>
        <taxon>Unionoidea</taxon>
        <taxon>Unionidae</taxon>
        <taxon>Unioninae</taxon>
        <taxon>Sinanodonta</taxon>
    </lineage>
</organism>
<evidence type="ECO:0000256" key="4">
    <source>
        <dbReference type="ARBA" id="ARBA00022729"/>
    </source>
</evidence>
<dbReference type="PROSITE" id="PS00242">
    <property type="entry name" value="INTEGRIN_ALPHA"/>
    <property type="match status" value="1"/>
</dbReference>
<dbReference type="PANTHER" id="PTHR23220:SF83">
    <property type="entry name" value="INTEGRIN ALPHA-PS3-RELATED"/>
    <property type="match status" value="1"/>
</dbReference>
<dbReference type="InterPro" id="IPR032695">
    <property type="entry name" value="Integrin_dom_sf"/>
</dbReference>
<reference evidence="15 16" key="1">
    <citation type="submission" date="2024-11" db="EMBL/GenBank/DDBJ databases">
        <title>Chromosome-level genome assembly of the freshwater bivalve Anodonta woodiana.</title>
        <authorList>
            <person name="Chen X."/>
        </authorList>
    </citation>
    <scope>NUCLEOTIDE SEQUENCE [LARGE SCALE GENOMIC DNA]</scope>
    <source>
        <strain evidence="15">MN2024</strain>
        <tissue evidence="15">Gills</tissue>
    </source>
</reference>
<dbReference type="EMBL" id="JBJQND010000019">
    <property type="protein sequence ID" value="KAL3832411.1"/>
    <property type="molecule type" value="Genomic_DNA"/>
</dbReference>
<gene>
    <name evidence="15" type="ORF">ACJMK2_024058</name>
</gene>
<dbReference type="InterPro" id="IPR013519">
    <property type="entry name" value="Int_alpha_beta-p"/>
</dbReference>
<evidence type="ECO:0000256" key="8">
    <source>
        <dbReference type="ARBA" id="ARBA00023037"/>
    </source>
</evidence>
<evidence type="ECO:0000313" key="16">
    <source>
        <dbReference type="Proteomes" id="UP001634394"/>
    </source>
</evidence>
<dbReference type="InterPro" id="IPR013517">
    <property type="entry name" value="FG-GAP"/>
</dbReference>
<feature type="transmembrane region" description="Helical" evidence="13">
    <location>
        <begin position="1018"/>
        <end position="1042"/>
    </location>
</feature>
<evidence type="ECO:0000256" key="11">
    <source>
        <dbReference type="ARBA" id="ARBA00023180"/>
    </source>
</evidence>
<dbReference type="InterPro" id="IPR018184">
    <property type="entry name" value="Integrin_alpha_C_CS"/>
</dbReference>
<comment type="caution">
    <text evidence="15">The sequence shown here is derived from an EMBL/GenBank/DDBJ whole genome shotgun (WGS) entry which is preliminary data.</text>
</comment>
<dbReference type="Pfam" id="PF01839">
    <property type="entry name" value="FG-GAP"/>
    <property type="match status" value="2"/>
</dbReference>
<feature type="repeat" description="FG-GAP" evidence="12">
    <location>
        <begin position="325"/>
        <end position="388"/>
    </location>
</feature>
<dbReference type="Gene3D" id="1.20.5.930">
    <property type="entry name" value="Bicelle-embedded integrin alpha(iib) transmembrane segment"/>
    <property type="match status" value="1"/>
</dbReference>
<dbReference type="InterPro" id="IPR048285">
    <property type="entry name" value="Integrin_alpha_Ig-like_2"/>
</dbReference>
<dbReference type="SUPFAM" id="SSF69318">
    <property type="entry name" value="Integrin alpha N-terminal domain"/>
    <property type="match status" value="1"/>
</dbReference>
<evidence type="ECO:0000259" key="14">
    <source>
        <dbReference type="Pfam" id="PF20805"/>
    </source>
</evidence>
<feature type="repeat" description="FG-GAP" evidence="12">
    <location>
        <begin position="391"/>
        <end position="449"/>
    </location>
</feature>
<dbReference type="Pfam" id="PF20805">
    <property type="entry name" value="Integrin_A_Ig_2"/>
    <property type="match status" value="1"/>
</dbReference>
<dbReference type="AlphaFoldDB" id="A0ABD3T717"/>
<comment type="similarity">
    <text evidence="2 13">Belongs to the integrin alpha chain family.</text>
</comment>
<evidence type="ECO:0000256" key="7">
    <source>
        <dbReference type="ARBA" id="ARBA00022989"/>
    </source>
</evidence>
<keyword evidence="10 13" id="KW-0675">Receptor</keyword>
<evidence type="ECO:0000256" key="5">
    <source>
        <dbReference type="ARBA" id="ARBA00022737"/>
    </source>
</evidence>
<sequence>MHIILQTSSVSYTKNTEAMQFFNCFHQRPQLAVFLYYICLITTSDAFNIMEKDAPVFKGGNLRDSYFGYTVAIHSDAGSDKWIYVGAPRDNDTGLQSIDRPGVLYKCKINATSCQAIVVDANTLPENITSAGKQRFLNPGKNGQWLGGALDIDKGNIFVCAHRWYNQMLNNYFQNGMCYESDASKGTKWEKFPLLTLEGRDFENKTTSHGSVLYYAWGFGSLGIAVHFVGTDYGDVLIGTPGVQSSTGGFVHMKGNKTFYSENDRLPYNTSELIGYAISSGKYFGEMSSVFIAAGGPRLDLTGKVLFFKMNGTHYDVNQPFLTLDGDENGNMSQPGAYFGSALASADVNKDSFDDLLVGAPMYASKNAFSVEEGRVFVYLGSSVLGQFQLQKSVLNGSDRFRARFGTAIANLGDINMDGYNDIAIGAPYEDEGVGVVYIYNGYTGGLWCQFTQRISGKAVQSGLMGFGISFSRAMDTNDDKANDVAVGAFLSGNVVLLQSRPVIQLQGEIMLNNGGISTVLNLPSLQNYTLSTNRTYPYFVFEIKFKVLRSDVIQTIVLNVTARLDTLKERYQRFSFLQNNKESSEASFSLSLEQDRPVRTPPVEVLVKSTSDLVNPIMFETKYELVGFTLFNSPQRTLQPLLNLFDGSQAILPIKTITKKIEFQKDCPNNYCKTDLHLAVKADLNNDTELFIDELTFLKLNVSITKTGDPAYGTSLTIIFPKSFKYKNVAKIEGDTDVHCNFKTEDTKTNGEDASIVQSTNNIAINETVVICSYGNPMRKDGGVKFQVVLVPSINNETNFTFYFIASTQSNETIISDNSDNITLSGKRKVFTAFHGLSRPESVSMRAGRNTYEVKHIFDLLNQGPSSMPDAIMYLKYPYVALNGKAYLRLLGKPNVNSPTGSSVNCQEMNTTLSITTVKDQIHGSIDVKSLDCTIDNCSVYKCVIKHIPPRTSAVVALTFEMTIELPNVRSQGNSFNITSTATVNIENLTNMVVNTLQHVTEIRTRIIPMSPPPEPVAWWIIFVSVLGGILLIVILVLVLWKCGFFKRKKKEEMEKRKSDEAKILVKSDEITNQENKDKIEAVMTEKETKDE</sequence>
<protein>
    <recommendedName>
        <fullName evidence="14">Integrin alpha second immunoglobulin-like domain-containing protein</fullName>
    </recommendedName>
</protein>
<dbReference type="InterPro" id="IPR028994">
    <property type="entry name" value="Integrin_alpha_N"/>
</dbReference>
<comment type="subcellular location">
    <subcellularLocation>
        <location evidence="1 13">Membrane</location>
        <topology evidence="1 13">Single-pass type I membrane protein</topology>
    </subcellularLocation>
</comment>
<dbReference type="GO" id="GO:0016020">
    <property type="term" value="C:membrane"/>
    <property type="evidence" value="ECO:0007669"/>
    <property type="project" value="UniProtKB-SubCell"/>
</dbReference>
<feature type="repeat" description="FG-GAP" evidence="12">
    <location>
        <begin position="453"/>
        <end position="515"/>
    </location>
</feature>
<keyword evidence="8 13" id="KW-0401">Integrin</keyword>
<dbReference type="GO" id="GO:0007229">
    <property type="term" value="P:integrin-mediated signaling pathway"/>
    <property type="evidence" value="ECO:0007669"/>
    <property type="project" value="UniProtKB-KW"/>
</dbReference>
<dbReference type="InterPro" id="IPR000413">
    <property type="entry name" value="Integrin_alpha"/>
</dbReference>
<keyword evidence="5" id="KW-0677">Repeat</keyword>
<dbReference type="PROSITE" id="PS51470">
    <property type="entry name" value="FG_GAP"/>
    <property type="match status" value="4"/>
</dbReference>
<dbReference type="Gene3D" id="2.60.40.1510">
    <property type="entry name" value="ntegrin, alpha v. Chain A, domain 3"/>
    <property type="match status" value="1"/>
</dbReference>
<evidence type="ECO:0000256" key="1">
    <source>
        <dbReference type="ARBA" id="ARBA00004479"/>
    </source>
</evidence>
<keyword evidence="3 13" id="KW-0812">Transmembrane</keyword>
<dbReference type="PANTHER" id="PTHR23220">
    <property type="entry name" value="INTEGRIN ALPHA"/>
    <property type="match status" value="1"/>
</dbReference>
<evidence type="ECO:0000256" key="10">
    <source>
        <dbReference type="ARBA" id="ARBA00023170"/>
    </source>
</evidence>
<evidence type="ECO:0000256" key="2">
    <source>
        <dbReference type="ARBA" id="ARBA00008054"/>
    </source>
</evidence>
<evidence type="ECO:0000313" key="15">
    <source>
        <dbReference type="EMBL" id="KAL3832411.1"/>
    </source>
</evidence>
<name>A0ABD3T717_SINWO</name>
<keyword evidence="11" id="KW-0325">Glycoprotein</keyword>
<dbReference type="Gene3D" id="2.130.10.130">
    <property type="entry name" value="Integrin alpha, N-terminal"/>
    <property type="match status" value="1"/>
</dbReference>
<dbReference type="SUPFAM" id="SSF69179">
    <property type="entry name" value="Integrin domains"/>
    <property type="match status" value="3"/>
</dbReference>
<keyword evidence="4" id="KW-0732">Signal</keyword>
<dbReference type="Gene3D" id="2.60.40.1460">
    <property type="entry name" value="Integrin domains. Chain A, domain 2"/>
    <property type="match status" value="1"/>
</dbReference>
<keyword evidence="9 13" id="KW-0472">Membrane</keyword>
<feature type="repeat" description="FG-GAP" evidence="12">
    <location>
        <begin position="53"/>
        <end position="116"/>
    </location>
</feature>
<dbReference type="Proteomes" id="UP001634394">
    <property type="component" value="Unassembled WGS sequence"/>
</dbReference>
<evidence type="ECO:0000256" key="12">
    <source>
        <dbReference type="PROSITE-ProRule" id="PRU00803"/>
    </source>
</evidence>
<proteinExistence type="inferred from homology"/>
<keyword evidence="16" id="KW-1185">Reference proteome</keyword>